<sequence>MNQQLAHIKCSIDHRGVASITLAREAKRNSFNQQTITELITTIELFAEHPGIRVLLLQANGKVFSAGADLSGMQQMADASPEQNYQDARLLAQLMRVLDTFPAPTVALVQGAAFGGALGLICCCDIALLADDAKFCLSEVKLGLIPAVISPYLLRTIGHRQLSRYLLSAEIINATTAVNLGLGHASHKVDQLANAGEQMVKQLLLNAPMAQQRGKQLIRQIADHPINDTLADVTAEKLALIRNDSEACEGLAAFFEKRPPNWQLNGDEAALSQATTITDPKRSQP</sequence>
<dbReference type="PANTHER" id="PTHR42964">
    <property type="entry name" value="ENOYL-COA HYDRATASE"/>
    <property type="match status" value="1"/>
</dbReference>
<evidence type="ECO:0000256" key="1">
    <source>
        <dbReference type="ARBA" id="ARBA00005254"/>
    </source>
</evidence>
<dbReference type="AlphaFoldDB" id="A0A368NG61"/>
<dbReference type="Proteomes" id="UP000252558">
    <property type="component" value="Unassembled WGS sequence"/>
</dbReference>
<dbReference type="SUPFAM" id="SSF52096">
    <property type="entry name" value="ClpP/crotonase"/>
    <property type="match status" value="1"/>
</dbReference>
<dbReference type="InterPro" id="IPR029045">
    <property type="entry name" value="ClpP/crotonase-like_dom_sf"/>
</dbReference>
<dbReference type="CDD" id="cd06558">
    <property type="entry name" value="crotonase-like"/>
    <property type="match status" value="1"/>
</dbReference>
<reference evidence="2 3" key="1">
    <citation type="submission" date="2018-07" db="EMBL/GenBank/DDBJ databases">
        <title>Corallincola holothuriorum sp. nov., a new facultative anaerobe isolated from sea cucumber Apostichopus japonicus.</title>
        <authorList>
            <person name="Xia H."/>
        </authorList>
    </citation>
    <scope>NUCLEOTIDE SEQUENCE [LARGE SCALE GENOMIC DNA]</scope>
    <source>
        <strain evidence="2 3">C4</strain>
    </source>
</reference>
<dbReference type="EMBL" id="QPID01000006">
    <property type="protein sequence ID" value="RCU49637.1"/>
    <property type="molecule type" value="Genomic_DNA"/>
</dbReference>
<dbReference type="Gene3D" id="1.10.12.10">
    <property type="entry name" value="Lyase 2-enoyl-coa Hydratase, Chain A, domain 2"/>
    <property type="match status" value="1"/>
</dbReference>
<dbReference type="Gene3D" id="3.90.226.10">
    <property type="entry name" value="2-enoyl-CoA Hydratase, Chain A, domain 1"/>
    <property type="match status" value="1"/>
</dbReference>
<keyword evidence="3" id="KW-1185">Reference proteome</keyword>
<evidence type="ECO:0000313" key="2">
    <source>
        <dbReference type="EMBL" id="RCU49637.1"/>
    </source>
</evidence>
<dbReference type="InterPro" id="IPR051683">
    <property type="entry name" value="Enoyl-CoA_Hydratase/Isomerase"/>
</dbReference>
<dbReference type="InterPro" id="IPR014748">
    <property type="entry name" value="Enoyl-CoA_hydra_C"/>
</dbReference>
<protein>
    <submittedName>
        <fullName evidence="2">Gamma-carboxygeranoyl-CoA hydratase</fullName>
    </submittedName>
</protein>
<gene>
    <name evidence="2" type="ORF">DU002_11935</name>
</gene>
<dbReference type="OrthoDB" id="9807606at2"/>
<comment type="similarity">
    <text evidence="1">Belongs to the enoyl-CoA hydratase/isomerase family.</text>
</comment>
<proteinExistence type="inferred from homology"/>
<evidence type="ECO:0000313" key="3">
    <source>
        <dbReference type="Proteomes" id="UP000252558"/>
    </source>
</evidence>
<comment type="caution">
    <text evidence="2">The sequence shown here is derived from an EMBL/GenBank/DDBJ whole genome shotgun (WGS) entry which is preliminary data.</text>
</comment>
<accession>A0A368NG61</accession>
<dbReference type="GO" id="GO:0008300">
    <property type="term" value="P:isoprenoid catabolic process"/>
    <property type="evidence" value="ECO:0007669"/>
    <property type="project" value="TreeGrafter"/>
</dbReference>
<dbReference type="Pfam" id="PF00378">
    <property type="entry name" value="ECH_1"/>
    <property type="match status" value="1"/>
</dbReference>
<organism evidence="2 3">
    <name type="scientific">Corallincola holothuriorum</name>
    <dbReference type="NCBI Taxonomy" id="2282215"/>
    <lineage>
        <taxon>Bacteria</taxon>
        <taxon>Pseudomonadati</taxon>
        <taxon>Pseudomonadota</taxon>
        <taxon>Gammaproteobacteria</taxon>
        <taxon>Alteromonadales</taxon>
        <taxon>Psychromonadaceae</taxon>
        <taxon>Corallincola</taxon>
    </lineage>
</organism>
<dbReference type="GO" id="GO:0003824">
    <property type="term" value="F:catalytic activity"/>
    <property type="evidence" value="ECO:0007669"/>
    <property type="project" value="UniProtKB-ARBA"/>
</dbReference>
<name>A0A368NG61_9GAMM</name>
<dbReference type="PANTHER" id="PTHR42964:SF1">
    <property type="entry name" value="POLYKETIDE BIOSYNTHESIS ENOYL-COA HYDRATASE PKSH-RELATED"/>
    <property type="match status" value="1"/>
</dbReference>
<dbReference type="InterPro" id="IPR001753">
    <property type="entry name" value="Enoyl-CoA_hydra/iso"/>
</dbReference>